<dbReference type="GO" id="GO:0007165">
    <property type="term" value="P:signal transduction"/>
    <property type="evidence" value="ECO:0007669"/>
    <property type="project" value="InterPro"/>
</dbReference>
<dbReference type="AlphaFoldDB" id="A0A6B2LT02"/>
<dbReference type="PROSITE" id="PS51419">
    <property type="entry name" value="RAB"/>
    <property type="match status" value="1"/>
</dbReference>
<dbReference type="GO" id="GO:0016020">
    <property type="term" value="C:membrane"/>
    <property type="evidence" value="ECO:0007669"/>
    <property type="project" value="InterPro"/>
</dbReference>
<evidence type="ECO:0000256" key="1">
    <source>
        <dbReference type="ARBA" id="ARBA00022741"/>
    </source>
</evidence>
<dbReference type="PROSITE" id="PS51421">
    <property type="entry name" value="RAS"/>
    <property type="match status" value="1"/>
</dbReference>
<reference evidence="3" key="1">
    <citation type="journal article" date="2020" name="J. Eukaryot. Microbiol.">
        <title>De novo Sequencing, Assembly and Annotation of the Transcriptome for the Free-Living Testate Amoeba Arcella intermedia.</title>
        <authorList>
            <person name="Ribeiro G.M."/>
            <person name="Porfirio-Sousa A.L."/>
            <person name="Maurer-Alcala X.X."/>
            <person name="Katz L.A."/>
            <person name="Lahr D.J.G."/>
        </authorList>
    </citation>
    <scope>NUCLEOTIDE SEQUENCE</scope>
</reference>
<dbReference type="PANTHER" id="PTHR24070">
    <property type="entry name" value="RAS, DI-RAS, AND RHEB FAMILY MEMBERS OF SMALL GTPASE SUPERFAMILY"/>
    <property type="match status" value="1"/>
</dbReference>
<dbReference type="PRINTS" id="PR00449">
    <property type="entry name" value="RASTRNSFRMNG"/>
</dbReference>
<protein>
    <submittedName>
        <fullName evidence="3">Uncharacterized protein</fullName>
    </submittedName>
</protein>
<proteinExistence type="predicted"/>
<dbReference type="SUPFAM" id="SSF52540">
    <property type="entry name" value="P-loop containing nucleoside triphosphate hydrolases"/>
    <property type="match status" value="1"/>
</dbReference>
<dbReference type="Gene3D" id="3.40.50.300">
    <property type="entry name" value="P-loop containing nucleotide triphosphate hydrolases"/>
    <property type="match status" value="1"/>
</dbReference>
<dbReference type="GO" id="GO:0005525">
    <property type="term" value="F:GTP binding"/>
    <property type="evidence" value="ECO:0007669"/>
    <property type="project" value="UniProtKB-KW"/>
</dbReference>
<sequence length="112" mass="12532">MQNCYKNTDSFILIYSTVDYASYEKIQELKEEIVSIRGNTFPAVLFGNKVDLADQRAVTADQGEQLAAKYSFPFFEGSAKTDIHINDAFAAAVRAAFSVTESKEKKQTCQLM</sequence>
<dbReference type="GO" id="GO:0003924">
    <property type="term" value="F:GTPase activity"/>
    <property type="evidence" value="ECO:0007669"/>
    <property type="project" value="InterPro"/>
</dbReference>
<dbReference type="InterPro" id="IPR027417">
    <property type="entry name" value="P-loop_NTPase"/>
</dbReference>
<dbReference type="Pfam" id="PF00071">
    <property type="entry name" value="Ras"/>
    <property type="match status" value="1"/>
</dbReference>
<dbReference type="SMART" id="SM00174">
    <property type="entry name" value="RHO"/>
    <property type="match status" value="1"/>
</dbReference>
<keyword evidence="2" id="KW-0342">GTP-binding</keyword>
<evidence type="ECO:0000256" key="2">
    <source>
        <dbReference type="ARBA" id="ARBA00023134"/>
    </source>
</evidence>
<evidence type="ECO:0000313" key="3">
    <source>
        <dbReference type="EMBL" id="NDV40085.1"/>
    </source>
</evidence>
<dbReference type="SMART" id="SM00173">
    <property type="entry name" value="RAS"/>
    <property type="match status" value="1"/>
</dbReference>
<dbReference type="InterPro" id="IPR020849">
    <property type="entry name" value="Small_GTPase_Ras-type"/>
</dbReference>
<accession>A0A6B2LT02</accession>
<dbReference type="EMBL" id="GIBP01011116">
    <property type="protein sequence ID" value="NDV40085.1"/>
    <property type="molecule type" value="Transcribed_RNA"/>
</dbReference>
<name>A0A6B2LT02_9EUKA</name>
<organism evidence="3">
    <name type="scientific">Arcella intermedia</name>
    <dbReference type="NCBI Taxonomy" id="1963864"/>
    <lineage>
        <taxon>Eukaryota</taxon>
        <taxon>Amoebozoa</taxon>
        <taxon>Tubulinea</taxon>
        <taxon>Elardia</taxon>
        <taxon>Arcellinida</taxon>
        <taxon>Sphaerothecina</taxon>
        <taxon>Arcellidae</taxon>
        <taxon>Arcella</taxon>
    </lineage>
</organism>
<dbReference type="InterPro" id="IPR001806">
    <property type="entry name" value="Small_GTPase"/>
</dbReference>
<dbReference type="SMART" id="SM00175">
    <property type="entry name" value="RAB"/>
    <property type="match status" value="1"/>
</dbReference>
<keyword evidence="1" id="KW-0547">Nucleotide-binding</keyword>